<proteinExistence type="predicted"/>
<dbReference type="InterPro" id="IPR010642">
    <property type="entry name" value="Invasion_prot_B"/>
</dbReference>
<evidence type="ECO:0000313" key="1">
    <source>
        <dbReference type="EMBL" id="NBN80348.1"/>
    </source>
</evidence>
<gene>
    <name evidence="1" type="ORF">GWI72_18870</name>
</gene>
<reference evidence="1 2" key="1">
    <citation type="submission" date="2020-01" db="EMBL/GenBank/DDBJ databases">
        <authorList>
            <person name="Peng S.Y."/>
            <person name="Li J."/>
            <person name="Wang M."/>
            <person name="Wang L."/>
            <person name="Wang C.Q."/>
            <person name="Wang J.R."/>
        </authorList>
    </citation>
    <scope>NUCLEOTIDE SEQUENCE [LARGE SCALE GENOMIC DNA]</scope>
    <source>
        <strain evidence="1 2">XCT-53</strain>
    </source>
</reference>
<comment type="caution">
    <text evidence="1">The sequence shown here is derived from an EMBL/GenBank/DDBJ whole genome shotgun (WGS) entry which is preliminary data.</text>
</comment>
<protein>
    <submittedName>
        <fullName evidence="1">Uncharacterized protein</fullName>
    </submittedName>
</protein>
<accession>A0A7X5F5X6</accession>
<dbReference type="Proteomes" id="UP000586722">
    <property type="component" value="Unassembled WGS sequence"/>
</dbReference>
<dbReference type="Pfam" id="PF06776">
    <property type="entry name" value="IalB"/>
    <property type="match status" value="1"/>
</dbReference>
<dbReference type="RefSeq" id="WP_161677941.1">
    <property type="nucleotide sequence ID" value="NZ_JAABLP010000006.1"/>
</dbReference>
<evidence type="ECO:0000313" key="2">
    <source>
        <dbReference type="Proteomes" id="UP000586722"/>
    </source>
</evidence>
<dbReference type="AlphaFoldDB" id="A0A7X5F5X6"/>
<organism evidence="1 2">
    <name type="scientific">Pannonibacter tanglangensis</name>
    <dbReference type="NCBI Taxonomy" id="2750084"/>
    <lineage>
        <taxon>Bacteria</taxon>
        <taxon>Pseudomonadati</taxon>
        <taxon>Pseudomonadota</taxon>
        <taxon>Alphaproteobacteria</taxon>
        <taxon>Hyphomicrobiales</taxon>
        <taxon>Stappiaceae</taxon>
        <taxon>Pannonibacter</taxon>
    </lineage>
</organism>
<dbReference type="Gene3D" id="2.60.40.1880">
    <property type="entry name" value="Invasion associated locus B (IalB) protein"/>
    <property type="match status" value="1"/>
</dbReference>
<dbReference type="EMBL" id="JAABLQ010000004">
    <property type="protein sequence ID" value="NBN80348.1"/>
    <property type="molecule type" value="Genomic_DNA"/>
</dbReference>
<sequence>MMQARTLVTAGLFLALSGAAAFAQAPTPLGEPTRDWAAFTHSSGGGKVCFALTRPKVMAPSDRNHGEVFFFVSTRKAEGVANEPSFQVGYPLKEGTPAVVDVDGKTFNMFTKGDGAWVENAATEQQLIAAMRAGRKMVIKAQSARGTGTSYEFSLAGVSAAIDMAARGCR</sequence>
<keyword evidence="2" id="KW-1185">Reference proteome</keyword>
<dbReference type="InterPro" id="IPR038696">
    <property type="entry name" value="IalB_sf"/>
</dbReference>
<name>A0A7X5F5X6_9HYPH</name>